<proteinExistence type="predicted"/>
<dbReference type="InterPro" id="IPR002577">
    <property type="entry name" value="HTH_HxlR"/>
</dbReference>
<dbReference type="Pfam" id="PF02036">
    <property type="entry name" value="SCP2"/>
    <property type="match status" value="1"/>
</dbReference>
<dbReference type="RefSeq" id="WP_355665835.1">
    <property type="nucleotide sequence ID" value="NZ_JBEXRX010000060.1"/>
</dbReference>
<evidence type="ECO:0000313" key="6">
    <source>
        <dbReference type="Proteomes" id="UP001550348"/>
    </source>
</evidence>
<evidence type="ECO:0000256" key="3">
    <source>
        <dbReference type="ARBA" id="ARBA00023163"/>
    </source>
</evidence>
<accession>A0ABV2VMS7</accession>
<dbReference type="InterPro" id="IPR036388">
    <property type="entry name" value="WH-like_DNA-bd_sf"/>
</dbReference>
<name>A0ABV2VMS7_9ACTN</name>
<evidence type="ECO:0000259" key="4">
    <source>
        <dbReference type="PROSITE" id="PS51118"/>
    </source>
</evidence>
<keyword evidence="6" id="KW-1185">Reference proteome</keyword>
<evidence type="ECO:0000256" key="1">
    <source>
        <dbReference type="ARBA" id="ARBA00023015"/>
    </source>
</evidence>
<dbReference type="EMBL" id="JBEXRX010000060">
    <property type="protein sequence ID" value="MEU0154108.1"/>
    <property type="molecule type" value="Genomic_DNA"/>
</dbReference>
<dbReference type="InterPro" id="IPR036390">
    <property type="entry name" value="WH_DNA-bd_sf"/>
</dbReference>
<protein>
    <submittedName>
        <fullName evidence="5">Winged helix-turn-helix transcriptional regulator</fullName>
    </submittedName>
</protein>
<reference evidence="5 6" key="1">
    <citation type="submission" date="2024-06" db="EMBL/GenBank/DDBJ databases">
        <title>The Natural Products Discovery Center: Release of the First 8490 Sequenced Strains for Exploring Actinobacteria Biosynthetic Diversity.</title>
        <authorList>
            <person name="Kalkreuter E."/>
            <person name="Kautsar S.A."/>
            <person name="Yang D."/>
            <person name="Bader C.D."/>
            <person name="Teijaro C.N."/>
            <person name="Fluegel L."/>
            <person name="Davis C.M."/>
            <person name="Simpson J.R."/>
            <person name="Lauterbach L."/>
            <person name="Steele A.D."/>
            <person name="Gui C."/>
            <person name="Meng S."/>
            <person name="Li G."/>
            <person name="Viehrig K."/>
            <person name="Ye F."/>
            <person name="Su P."/>
            <person name="Kiefer A.F."/>
            <person name="Nichols A."/>
            <person name="Cepeda A.J."/>
            <person name="Yan W."/>
            <person name="Fan B."/>
            <person name="Jiang Y."/>
            <person name="Adhikari A."/>
            <person name="Zheng C.-J."/>
            <person name="Schuster L."/>
            <person name="Cowan T.M."/>
            <person name="Smanski M.J."/>
            <person name="Chevrette M.G."/>
            <person name="De Carvalho L.P.S."/>
            <person name="Shen B."/>
        </authorList>
    </citation>
    <scope>NUCLEOTIDE SEQUENCE [LARGE SCALE GENOMIC DNA]</scope>
    <source>
        <strain evidence="5 6">NPDC006286</strain>
    </source>
</reference>
<gene>
    <name evidence="5" type="ORF">ABZ071_19665</name>
</gene>
<dbReference type="Proteomes" id="UP001550348">
    <property type="component" value="Unassembled WGS sequence"/>
</dbReference>
<dbReference type="Gene3D" id="3.30.1050.10">
    <property type="entry name" value="SCP2 sterol-binding domain"/>
    <property type="match status" value="1"/>
</dbReference>
<keyword evidence="3" id="KW-0804">Transcription</keyword>
<evidence type="ECO:0000313" key="5">
    <source>
        <dbReference type="EMBL" id="MEU0154108.1"/>
    </source>
</evidence>
<sequence>MGLLKDRRTYDQQCGLAYALDVLGERWTLLIVRELLIRPRRYGELLDALQGIGTNLLADRLGFLVEAGLVRPLDPQRRTAGYALTELGERMREPVLSLARFGLTYAAHQPPPAAAVTRPAWAVLATDAMLDDARAPGIDEVYGFDVDGEQFHVAVEGGRAVLHPTAAPDATLHVKTDAKTFFQLGVRRLDPLEAVLAGSVQVSGPPAAMSRCLRLLGLAGDPLG</sequence>
<comment type="caution">
    <text evidence="5">The sequence shown here is derived from an EMBL/GenBank/DDBJ whole genome shotgun (WGS) entry which is preliminary data.</text>
</comment>
<dbReference type="PANTHER" id="PTHR33204:SF18">
    <property type="entry name" value="TRANSCRIPTIONAL REGULATORY PROTEIN"/>
    <property type="match status" value="1"/>
</dbReference>
<dbReference type="Gene3D" id="1.10.10.10">
    <property type="entry name" value="Winged helix-like DNA-binding domain superfamily/Winged helix DNA-binding domain"/>
    <property type="match status" value="1"/>
</dbReference>
<dbReference type="InterPro" id="IPR036527">
    <property type="entry name" value="SCP2_sterol-bd_dom_sf"/>
</dbReference>
<dbReference type="SUPFAM" id="SSF55718">
    <property type="entry name" value="SCP-like"/>
    <property type="match status" value="1"/>
</dbReference>
<keyword evidence="1" id="KW-0805">Transcription regulation</keyword>
<dbReference type="Pfam" id="PF01638">
    <property type="entry name" value="HxlR"/>
    <property type="match status" value="1"/>
</dbReference>
<dbReference type="PANTHER" id="PTHR33204">
    <property type="entry name" value="TRANSCRIPTIONAL REGULATOR, MARR FAMILY"/>
    <property type="match status" value="1"/>
</dbReference>
<feature type="domain" description="HTH hxlR-type" evidence="4">
    <location>
        <begin position="14"/>
        <end position="110"/>
    </location>
</feature>
<dbReference type="PROSITE" id="PS51118">
    <property type="entry name" value="HTH_HXLR"/>
    <property type="match status" value="1"/>
</dbReference>
<dbReference type="InterPro" id="IPR003033">
    <property type="entry name" value="SCP2_sterol-bd_dom"/>
</dbReference>
<dbReference type="SUPFAM" id="SSF46785">
    <property type="entry name" value="Winged helix' DNA-binding domain"/>
    <property type="match status" value="1"/>
</dbReference>
<evidence type="ECO:0000256" key="2">
    <source>
        <dbReference type="ARBA" id="ARBA00023125"/>
    </source>
</evidence>
<keyword evidence="2" id="KW-0238">DNA-binding</keyword>
<organism evidence="5 6">
    <name type="scientific">Micromonospora fulviviridis</name>
    <dbReference type="NCBI Taxonomy" id="47860"/>
    <lineage>
        <taxon>Bacteria</taxon>
        <taxon>Bacillati</taxon>
        <taxon>Actinomycetota</taxon>
        <taxon>Actinomycetes</taxon>
        <taxon>Micromonosporales</taxon>
        <taxon>Micromonosporaceae</taxon>
        <taxon>Micromonospora</taxon>
    </lineage>
</organism>